<comment type="caution">
    <text evidence="4">The sequence shown here is derived from an EMBL/GenBank/DDBJ whole genome shotgun (WGS) entry which is preliminary data.</text>
</comment>
<dbReference type="EMBL" id="MU826372">
    <property type="protein sequence ID" value="KAJ7377778.1"/>
    <property type="molecule type" value="Genomic_DNA"/>
</dbReference>
<evidence type="ECO:0000313" key="4">
    <source>
        <dbReference type="EMBL" id="KAJ7377778.1"/>
    </source>
</evidence>
<evidence type="ECO:0000256" key="3">
    <source>
        <dbReference type="ARBA" id="ARBA00023303"/>
    </source>
</evidence>
<evidence type="ECO:0000313" key="5">
    <source>
        <dbReference type="Proteomes" id="UP001163046"/>
    </source>
</evidence>
<dbReference type="AlphaFoldDB" id="A0A9W9Z9V3"/>
<keyword evidence="1" id="KW-0813">Transport</keyword>
<dbReference type="GO" id="GO:0015279">
    <property type="term" value="F:store-operated calcium channel activity"/>
    <property type="evidence" value="ECO:0007669"/>
    <property type="project" value="TreeGrafter"/>
</dbReference>
<organism evidence="4 5">
    <name type="scientific">Desmophyllum pertusum</name>
    <dbReference type="NCBI Taxonomy" id="174260"/>
    <lineage>
        <taxon>Eukaryota</taxon>
        <taxon>Metazoa</taxon>
        <taxon>Cnidaria</taxon>
        <taxon>Anthozoa</taxon>
        <taxon>Hexacorallia</taxon>
        <taxon>Scleractinia</taxon>
        <taxon>Caryophylliina</taxon>
        <taxon>Caryophylliidae</taxon>
        <taxon>Desmophyllum</taxon>
    </lineage>
</organism>
<gene>
    <name evidence="4" type="primary">TRPC4_4</name>
    <name evidence="4" type="ORF">OS493_026345</name>
</gene>
<evidence type="ECO:0000256" key="2">
    <source>
        <dbReference type="ARBA" id="ARBA00023065"/>
    </source>
</evidence>
<keyword evidence="2" id="KW-0406">Ion transport</keyword>
<dbReference type="GO" id="GO:0034703">
    <property type="term" value="C:cation channel complex"/>
    <property type="evidence" value="ECO:0007669"/>
    <property type="project" value="TreeGrafter"/>
</dbReference>
<sequence>MLIAMMNNSFEKIMENADVEWKFSRTQMWLEWIDKGNTIPVPFNIVYYILNCICSNCCRTCCCKERKNDQEQGNAQAQVKNHGEQNWITRLFSCCCSCICTCGICRYTMGCTCCTEEKRSMREERMKEMNTLVVEYLKDRYKEKWQELYTS</sequence>
<dbReference type="GO" id="GO:0051480">
    <property type="term" value="P:regulation of cytosolic calcium ion concentration"/>
    <property type="evidence" value="ECO:0007669"/>
    <property type="project" value="TreeGrafter"/>
</dbReference>
<reference evidence="4" key="1">
    <citation type="submission" date="2023-01" db="EMBL/GenBank/DDBJ databases">
        <title>Genome assembly of the deep-sea coral Lophelia pertusa.</title>
        <authorList>
            <person name="Herrera S."/>
            <person name="Cordes E."/>
        </authorList>
    </citation>
    <scope>NUCLEOTIDE SEQUENCE</scope>
    <source>
        <strain evidence="4">USNM1676648</strain>
        <tissue evidence="4">Polyp</tissue>
    </source>
</reference>
<dbReference type="InterPro" id="IPR002153">
    <property type="entry name" value="TRPC_channel"/>
</dbReference>
<keyword evidence="4" id="KW-0675">Receptor</keyword>
<proteinExistence type="predicted"/>
<name>A0A9W9Z9V3_9CNID</name>
<dbReference type="GO" id="GO:0070679">
    <property type="term" value="F:inositol 1,4,5 trisphosphate binding"/>
    <property type="evidence" value="ECO:0007669"/>
    <property type="project" value="TreeGrafter"/>
</dbReference>
<accession>A0A9W9Z9V3</accession>
<dbReference type="PANTHER" id="PTHR10117">
    <property type="entry name" value="TRANSIENT RECEPTOR POTENTIAL CHANNEL"/>
    <property type="match status" value="1"/>
</dbReference>
<protein>
    <submittedName>
        <fullName evidence="4">Short transient receptor putative channel 4</fullName>
    </submittedName>
</protein>
<dbReference type="PANTHER" id="PTHR10117:SF54">
    <property type="entry name" value="TRANSIENT RECEPTOR POTENTIAL-GAMMA PROTEIN"/>
    <property type="match status" value="1"/>
</dbReference>
<keyword evidence="3" id="KW-0407">Ion channel</keyword>
<evidence type="ECO:0000256" key="1">
    <source>
        <dbReference type="ARBA" id="ARBA00022448"/>
    </source>
</evidence>
<keyword evidence="5" id="KW-1185">Reference proteome</keyword>
<dbReference type="Proteomes" id="UP001163046">
    <property type="component" value="Unassembled WGS sequence"/>
</dbReference>
<dbReference type="GO" id="GO:0005886">
    <property type="term" value="C:plasma membrane"/>
    <property type="evidence" value="ECO:0007669"/>
    <property type="project" value="TreeGrafter"/>
</dbReference>
<dbReference type="OrthoDB" id="5972110at2759"/>